<accession>A0A428PZQ2</accession>
<protein>
    <submittedName>
        <fullName evidence="2">Uncharacterized protein</fullName>
    </submittedName>
</protein>
<feature type="region of interest" description="Disordered" evidence="1">
    <location>
        <begin position="42"/>
        <end position="91"/>
    </location>
</feature>
<feature type="compositionally biased region" description="Polar residues" evidence="1">
    <location>
        <begin position="65"/>
        <end position="91"/>
    </location>
</feature>
<organism evidence="2 3">
    <name type="scientific">Fusarium floridanum</name>
    <dbReference type="NCBI Taxonomy" id="1325733"/>
    <lineage>
        <taxon>Eukaryota</taxon>
        <taxon>Fungi</taxon>
        <taxon>Dikarya</taxon>
        <taxon>Ascomycota</taxon>
        <taxon>Pezizomycotina</taxon>
        <taxon>Sordariomycetes</taxon>
        <taxon>Hypocreomycetidae</taxon>
        <taxon>Hypocreales</taxon>
        <taxon>Nectriaceae</taxon>
        <taxon>Fusarium</taxon>
        <taxon>Fusarium solani species complex</taxon>
    </lineage>
</organism>
<proteinExistence type="predicted"/>
<dbReference type="EMBL" id="NKCL01000627">
    <property type="protein sequence ID" value="RSL58537.1"/>
    <property type="molecule type" value="Genomic_DNA"/>
</dbReference>
<dbReference type="AlphaFoldDB" id="A0A428PZQ2"/>
<gene>
    <name evidence="2" type="ORF">CEP51_014072</name>
</gene>
<comment type="caution">
    <text evidence="2">The sequence shown here is derived from an EMBL/GenBank/DDBJ whole genome shotgun (WGS) entry which is preliminary data.</text>
</comment>
<keyword evidence="3" id="KW-1185">Reference proteome</keyword>
<evidence type="ECO:0000313" key="2">
    <source>
        <dbReference type="EMBL" id="RSL58537.1"/>
    </source>
</evidence>
<feature type="region of interest" description="Disordered" evidence="1">
    <location>
        <begin position="132"/>
        <end position="159"/>
    </location>
</feature>
<evidence type="ECO:0000256" key="1">
    <source>
        <dbReference type="SAM" id="MobiDB-lite"/>
    </source>
</evidence>
<reference evidence="2 3" key="1">
    <citation type="submission" date="2017-06" db="EMBL/GenBank/DDBJ databases">
        <title>Comparative genomic analysis of Ambrosia Fusariam Clade fungi.</title>
        <authorList>
            <person name="Stajich J.E."/>
            <person name="Carrillo J."/>
            <person name="Kijimoto T."/>
            <person name="Eskalen A."/>
            <person name="O'Donnell K."/>
            <person name="Kasson M."/>
        </authorList>
    </citation>
    <scope>NUCLEOTIDE SEQUENCE [LARGE SCALE GENOMIC DNA]</scope>
    <source>
        <strain evidence="2 3">NRRL62606</strain>
    </source>
</reference>
<dbReference type="Proteomes" id="UP000287972">
    <property type="component" value="Unassembled WGS sequence"/>
</dbReference>
<name>A0A428PZQ2_9HYPO</name>
<evidence type="ECO:0000313" key="3">
    <source>
        <dbReference type="Proteomes" id="UP000287972"/>
    </source>
</evidence>
<sequence>MVGTRPRHPQVRALTHNCAWDLDDSRIIEPNEGDWVTETIGCRKKKQKTQPSTTNPEREKRANETWPQHSALQRTPGTLPSTVRTASPSTVISPNKLRVRRQCGAKGHTLPTILLACADERLQEVTKPCSSHTQISNTRNTEVDSISTQPQSVTFASSF</sequence>